<name>A0A9P6ELN3_9AGAR</name>
<keyword evidence="1" id="KW-0732">Signal</keyword>
<evidence type="ECO:0000256" key="1">
    <source>
        <dbReference type="SAM" id="SignalP"/>
    </source>
</evidence>
<dbReference type="AlphaFoldDB" id="A0A9P6ELN3"/>
<evidence type="ECO:0008006" key="4">
    <source>
        <dbReference type="Google" id="ProtNLM"/>
    </source>
</evidence>
<accession>A0A9P6ELN3</accession>
<protein>
    <recommendedName>
        <fullName evidence="4">Secreted protein</fullName>
    </recommendedName>
</protein>
<evidence type="ECO:0000313" key="3">
    <source>
        <dbReference type="Proteomes" id="UP000807306"/>
    </source>
</evidence>
<gene>
    <name evidence="2" type="ORF">CPB83DRAFT_849541</name>
</gene>
<keyword evidence="3" id="KW-1185">Reference proteome</keyword>
<sequence>MRPGSTALLRVLLLVLPLRSERFLYRQGDASDSSTSHIDNRECALPSINSRYRRFGLLAMICAEPILSPTLRCLPSVW</sequence>
<dbReference type="Proteomes" id="UP000807306">
    <property type="component" value="Unassembled WGS sequence"/>
</dbReference>
<dbReference type="EMBL" id="MU157836">
    <property type="protein sequence ID" value="KAF9531194.1"/>
    <property type="molecule type" value="Genomic_DNA"/>
</dbReference>
<proteinExistence type="predicted"/>
<feature type="chain" id="PRO_5040505727" description="Secreted protein" evidence="1">
    <location>
        <begin position="21"/>
        <end position="78"/>
    </location>
</feature>
<evidence type="ECO:0000313" key="2">
    <source>
        <dbReference type="EMBL" id="KAF9531194.1"/>
    </source>
</evidence>
<comment type="caution">
    <text evidence="2">The sequence shown here is derived from an EMBL/GenBank/DDBJ whole genome shotgun (WGS) entry which is preliminary data.</text>
</comment>
<feature type="signal peptide" evidence="1">
    <location>
        <begin position="1"/>
        <end position="20"/>
    </location>
</feature>
<reference evidence="2" key="1">
    <citation type="submission" date="2020-11" db="EMBL/GenBank/DDBJ databases">
        <authorList>
            <consortium name="DOE Joint Genome Institute"/>
            <person name="Ahrendt S."/>
            <person name="Riley R."/>
            <person name="Andreopoulos W."/>
            <person name="Labutti K."/>
            <person name="Pangilinan J."/>
            <person name="Ruiz-Duenas F.J."/>
            <person name="Barrasa J.M."/>
            <person name="Sanchez-Garcia M."/>
            <person name="Camarero S."/>
            <person name="Miyauchi S."/>
            <person name="Serrano A."/>
            <person name="Linde D."/>
            <person name="Babiker R."/>
            <person name="Drula E."/>
            <person name="Ayuso-Fernandez I."/>
            <person name="Pacheco R."/>
            <person name="Padilla G."/>
            <person name="Ferreira P."/>
            <person name="Barriuso J."/>
            <person name="Kellner H."/>
            <person name="Castanera R."/>
            <person name="Alfaro M."/>
            <person name="Ramirez L."/>
            <person name="Pisabarro A.G."/>
            <person name="Kuo A."/>
            <person name="Tritt A."/>
            <person name="Lipzen A."/>
            <person name="He G."/>
            <person name="Yan M."/>
            <person name="Ng V."/>
            <person name="Cullen D."/>
            <person name="Martin F."/>
            <person name="Rosso M.-N."/>
            <person name="Henrissat B."/>
            <person name="Hibbett D."/>
            <person name="Martinez A.T."/>
            <person name="Grigoriev I.V."/>
        </authorList>
    </citation>
    <scope>NUCLEOTIDE SEQUENCE</scope>
    <source>
        <strain evidence="2">CBS 506.95</strain>
    </source>
</reference>
<organism evidence="2 3">
    <name type="scientific">Crepidotus variabilis</name>
    <dbReference type="NCBI Taxonomy" id="179855"/>
    <lineage>
        <taxon>Eukaryota</taxon>
        <taxon>Fungi</taxon>
        <taxon>Dikarya</taxon>
        <taxon>Basidiomycota</taxon>
        <taxon>Agaricomycotina</taxon>
        <taxon>Agaricomycetes</taxon>
        <taxon>Agaricomycetidae</taxon>
        <taxon>Agaricales</taxon>
        <taxon>Agaricineae</taxon>
        <taxon>Crepidotaceae</taxon>
        <taxon>Crepidotus</taxon>
    </lineage>
</organism>